<dbReference type="SUPFAM" id="SSF46689">
    <property type="entry name" value="Homeodomain-like"/>
    <property type="match status" value="1"/>
</dbReference>
<dbReference type="InterPro" id="IPR004875">
    <property type="entry name" value="DDE_SF_endonuclease_dom"/>
</dbReference>
<keyword evidence="4" id="KW-0175">Coiled coil</keyword>
<dbReference type="SMART" id="SM00674">
    <property type="entry name" value="CENPB"/>
    <property type="match status" value="1"/>
</dbReference>
<evidence type="ECO:0000256" key="3">
    <source>
        <dbReference type="ARBA" id="ARBA00023242"/>
    </source>
</evidence>
<keyword evidence="7" id="KW-1185">Reference proteome</keyword>
<evidence type="ECO:0000259" key="5">
    <source>
        <dbReference type="PROSITE" id="PS51253"/>
    </source>
</evidence>
<feature type="coiled-coil region" evidence="4">
    <location>
        <begin position="430"/>
        <end position="464"/>
    </location>
</feature>
<dbReference type="Gene3D" id="3.30.420.10">
    <property type="entry name" value="Ribonuclease H-like superfamily/Ribonuclease H"/>
    <property type="match status" value="1"/>
</dbReference>
<gene>
    <name evidence="6" type="ORF">AA0119_g13122</name>
</gene>
<comment type="subcellular location">
    <subcellularLocation>
        <location evidence="1">Nucleus</location>
    </subcellularLocation>
</comment>
<dbReference type="InterPro" id="IPR006600">
    <property type="entry name" value="HTH_CenpB_DNA-bd_dom"/>
</dbReference>
<dbReference type="PROSITE" id="PS51253">
    <property type="entry name" value="HTH_CENPB"/>
    <property type="match status" value="1"/>
</dbReference>
<evidence type="ECO:0000313" key="7">
    <source>
        <dbReference type="Proteomes" id="UP000293195"/>
    </source>
</evidence>
<comment type="caution">
    <text evidence="6">The sequence shown here is derived from an EMBL/GenBank/DDBJ whole genome shotgun (WGS) entry which is preliminary data.</text>
</comment>
<dbReference type="PANTHER" id="PTHR19303:SF74">
    <property type="entry name" value="POGO TRANSPOSABLE ELEMENT WITH KRAB DOMAIN"/>
    <property type="match status" value="1"/>
</dbReference>
<dbReference type="InterPro" id="IPR036397">
    <property type="entry name" value="RNaseH_sf"/>
</dbReference>
<accession>A0ABY0FPF3</accession>
<name>A0ABY0FPF3_9PLEO</name>
<dbReference type="EMBL" id="PDXF01000167">
    <property type="protein sequence ID" value="RYN85787.1"/>
    <property type="molecule type" value="Genomic_DNA"/>
</dbReference>
<dbReference type="Gene3D" id="1.10.10.60">
    <property type="entry name" value="Homeodomain-like"/>
    <property type="match status" value="1"/>
</dbReference>
<dbReference type="Pfam" id="PF05225">
    <property type="entry name" value="HTH_psq"/>
    <property type="match status" value="1"/>
</dbReference>
<dbReference type="Proteomes" id="UP000293195">
    <property type="component" value="Unassembled WGS sequence"/>
</dbReference>
<evidence type="ECO:0000256" key="4">
    <source>
        <dbReference type="SAM" id="Coils"/>
    </source>
</evidence>
<reference evidence="7" key="1">
    <citation type="journal article" date="2019" name="bioRxiv">
        <title>Genomics, evolutionary history and diagnostics of the Alternaria alternata species group including apple and Asian pear pathotypes.</title>
        <authorList>
            <person name="Armitage A.D."/>
            <person name="Cockerton H.M."/>
            <person name="Sreenivasaprasad S."/>
            <person name="Woodhall J.W."/>
            <person name="Lane C.R."/>
            <person name="Harrison R.J."/>
            <person name="Clarkson J.P."/>
        </authorList>
    </citation>
    <scope>NUCLEOTIDE SEQUENCE [LARGE SCALE GENOMIC DNA]</scope>
    <source>
        <strain evidence="7">FERA 635</strain>
    </source>
</reference>
<feature type="domain" description="HTH CENPB-type" evidence="5">
    <location>
        <begin position="49"/>
        <end position="119"/>
    </location>
</feature>
<evidence type="ECO:0000256" key="2">
    <source>
        <dbReference type="ARBA" id="ARBA00023125"/>
    </source>
</evidence>
<evidence type="ECO:0000256" key="1">
    <source>
        <dbReference type="ARBA" id="ARBA00004123"/>
    </source>
</evidence>
<dbReference type="InterPro" id="IPR050863">
    <property type="entry name" value="CenT-Element_Derived"/>
</dbReference>
<organism evidence="6 7">
    <name type="scientific">Alternaria tenuissima</name>
    <dbReference type="NCBI Taxonomy" id="119927"/>
    <lineage>
        <taxon>Eukaryota</taxon>
        <taxon>Fungi</taxon>
        <taxon>Dikarya</taxon>
        <taxon>Ascomycota</taxon>
        <taxon>Pezizomycotina</taxon>
        <taxon>Dothideomycetes</taxon>
        <taxon>Pleosporomycetidae</taxon>
        <taxon>Pleosporales</taxon>
        <taxon>Pleosporineae</taxon>
        <taxon>Pleosporaceae</taxon>
        <taxon>Alternaria</taxon>
        <taxon>Alternaria sect. Alternaria</taxon>
        <taxon>Alternaria alternata complex</taxon>
    </lineage>
</organism>
<keyword evidence="2" id="KW-0238">DNA-binding</keyword>
<sequence length="528" mass="59627">MGDREAAIQAAISDIDAGVFLSQRAAAKAYNIPQSTISTRIRGRQSNQASHVYQQRLTPEQEDFLVQWILEEDARAFPPSHARAREMANRILRMNGDHRPVGKHWMAAFLKRNPRVASVVGRKIEAARAEGATPAQIRAFLELFERTRTRLGIRAEDIWNMDETGKALGVCANTRVLASSQKKKAYHQSPENREWASIIECVSATGKKLRCGVIFKGKNLQSTWFPAIIPNWLYTTSKNGWTSNAIGLEWLQRVFLPETAPSDDRWRMLILDGHGSHIDLEFLWTCKQNKVQLLFLPAHSSHVLQPLDLSVFSVVKRFYRNQIQELSHLDDAAPVKKERFITAYYNAREAAITERVVRAGWATAGICPLNIERVVNSSQVAQRLVTPPRQTQAQTAKSHLSTPRGPRDLFIAQRELHRNESVSRKTHQLIQKAGKAIAVANTRAAQLEAENKRLHSQLEALKPQQPRKKVRVNSNQRFADIETIMVAVQASQLLKAQRDDNAKEKAAENIAVKTAAQTLQSMCTEWQL</sequence>
<dbReference type="InterPro" id="IPR007889">
    <property type="entry name" value="HTH_Psq"/>
</dbReference>
<evidence type="ECO:0000313" key="6">
    <source>
        <dbReference type="EMBL" id="RYN85787.1"/>
    </source>
</evidence>
<dbReference type="Pfam" id="PF03221">
    <property type="entry name" value="HTH_Tnp_Tc5"/>
    <property type="match status" value="1"/>
</dbReference>
<proteinExistence type="predicted"/>
<dbReference type="Pfam" id="PF03184">
    <property type="entry name" value="DDE_1"/>
    <property type="match status" value="1"/>
</dbReference>
<keyword evidence="3" id="KW-0539">Nucleus</keyword>
<dbReference type="PANTHER" id="PTHR19303">
    <property type="entry name" value="TRANSPOSON"/>
    <property type="match status" value="1"/>
</dbReference>
<dbReference type="InterPro" id="IPR009057">
    <property type="entry name" value="Homeodomain-like_sf"/>
</dbReference>
<protein>
    <recommendedName>
        <fullName evidence="5">HTH CENPB-type domain-containing protein</fullName>
    </recommendedName>
</protein>